<accession>A0A1V0SFY0</accession>
<gene>
    <name evidence="1" type="ORF">Hokovirus_2_163</name>
</gene>
<name>A0A1V0SFY0_9VIRU</name>
<sequence>MSEYNFIKVNNKIYKCESFWQEIFNLKKDLKHKPFPNFKTKEKWHMKNLFLSKLKKIQNNLTTITIEKFDIQKCNMCDYEIKNKFYLLNNILWPKFLIHYIVKHNIIPSESFIDFIIRYENNPTIIKKAKITGKIIVKYDKTYLKIHKNQIFIMDSLMRHGKKKIYSHKSKLKFSEHAGLLNFNNNSLIQILVYANTNIISKGDSDIFFPNSLEDAYKYEYIFHTHPPTHSYGGRAINGILYEFPSINDIFHFLDHYNNGMIQGSIIIAPEGMYIIRKHIVDNKKIFVDEDKLYNDFNTKFFNIQNKAIDIYGISFTKHDFLSSVAQDYKYINKLNNVLHKYFLHIDYYSRILEHNEWIIDTIYVPIYSVEKE</sequence>
<protein>
    <submittedName>
        <fullName evidence="1">Uncharacterized protein</fullName>
    </submittedName>
</protein>
<organism evidence="1">
    <name type="scientific">Hokovirus HKV1</name>
    <dbReference type="NCBI Taxonomy" id="1977638"/>
    <lineage>
        <taxon>Viruses</taxon>
        <taxon>Varidnaviria</taxon>
        <taxon>Bamfordvirae</taxon>
        <taxon>Nucleocytoviricota</taxon>
        <taxon>Megaviricetes</taxon>
        <taxon>Imitervirales</taxon>
        <taxon>Mimiviridae</taxon>
        <taxon>Klosneuvirinae</taxon>
        <taxon>Hokovirus</taxon>
    </lineage>
</organism>
<evidence type="ECO:0000313" key="1">
    <source>
        <dbReference type="EMBL" id="ARF10636.1"/>
    </source>
</evidence>
<dbReference type="EMBL" id="KY684104">
    <property type="protein sequence ID" value="ARF10636.1"/>
    <property type="molecule type" value="Genomic_DNA"/>
</dbReference>
<proteinExistence type="predicted"/>
<reference evidence="1" key="1">
    <citation type="journal article" date="2017" name="Science">
        <title>Giant viruses with an expanded complement of translation system components.</title>
        <authorList>
            <person name="Schulz F."/>
            <person name="Yutin N."/>
            <person name="Ivanova N.N."/>
            <person name="Ortega D.R."/>
            <person name="Lee T.K."/>
            <person name="Vierheilig J."/>
            <person name="Daims H."/>
            <person name="Horn M."/>
            <person name="Wagner M."/>
            <person name="Jensen G.J."/>
            <person name="Kyrpides N.C."/>
            <person name="Koonin E.V."/>
            <person name="Woyke T."/>
        </authorList>
    </citation>
    <scope>NUCLEOTIDE SEQUENCE</scope>
    <source>
        <strain evidence="1">HKV1</strain>
    </source>
</reference>